<dbReference type="SUPFAM" id="SSF52540">
    <property type="entry name" value="P-loop containing nucleoside triphosphate hydrolases"/>
    <property type="match status" value="1"/>
</dbReference>
<sequence>MGKVEYPALRGISMNVERSEFLCIVGPSGSGKTTLLNIMGALDRPTKGEIFIENIPLSTLSDDKLAELRNRRIGFVFQTFNLLTHLTVVENVELPMVALGIPTRRRRERAIEVLSRFLPQETFYKRPLELSGGEQQRVAIARALANNPDIILADEPTGNLDSANAHLIAKIFRELRDEGKTIVMITHNIELTDYADRIVKLRDGQIMEIIKR</sequence>
<dbReference type="FunFam" id="3.40.50.300:FF:000032">
    <property type="entry name" value="Export ABC transporter ATP-binding protein"/>
    <property type="match status" value="1"/>
</dbReference>
<dbReference type="PANTHER" id="PTHR24220:SF86">
    <property type="entry name" value="ABC TRANSPORTER ABCH.1"/>
    <property type="match status" value="1"/>
</dbReference>
<dbReference type="InterPro" id="IPR015854">
    <property type="entry name" value="ABC_transpr_LolD-like"/>
</dbReference>
<evidence type="ECO:0000256" key="1">
    <source>
        <dbReference type="ARBA" id="ARBA00022448"/>
    </source>
</evidence>
<dbReference type="PANTHER" id="PTHR24220">
    <property type="entry name" value="IMPORT ATP-BINDING PROTEIN"/>
    <property type="match status" value="1"/>
</dbReference>
<gene>
    <name evidence="5" type="ORF">ENU30_01785</name>
</gene>
<dbReference type="InterPro" id="IPR003439">
    <property type="entry name" value="ABC_transporter-like_ATP-bd"/>
</dbReference>
<dbReference type="EMBL" id="DTBZ01000045">
    <property type="protein sequence ID" value="HGQ17702.1"/>
    <property type="molecule type" value="Genomic_DNA"/>
</dbReference>
<evidence type="ECO:0000313" key="5">
    <source>
        <dbReference type="EMBL" id="HGQ17702.1"/>
    </source>
</evidence>
<dbReference type="InterPro" id="IPR003593">
    <property type="entry name" value="AAA+_ATPase"/>
</dbReference>
<evidence type="ECO:0000259" key="4">
    <source>
        <dbReference type="PROSITE" id="PS50893"/>
    </source>
</evidence>
<organism evidence="5">
    <name type="scientific">Ignisphaera aggregans</name>
    <dbReference type="NCBI Taxonomy" id="334771"/>
    <lineage>
        <taxon>Archaea</taxon>
        <taxon>Thermoproteota</taxon>
        <taxon>Thermoprotei</taxon>
        <taxon>Desulfurococcales</taxon>
        <taxon>Desulfurococcaceae</taxon>
        <taxon>Ignisphaera</taxon>
    </lineage>
</organism>
<dbReference type="AlphaFoldDB" id="A0A7J3JNU7"/>
<dbReference type="SMART" id="SM00382">
    <property type="entry name" value="AAA"/>
    <property type="match status" value="1"/>
</dbReference>
<protein>
    <submittedName>
        <fullName evidence="5">ABC transporter ATP-binding protein</fullName>
    </submittedName>
</protein>
<dbReference type="GO" id="GO:0005886">
    <property type="term" value="C:plasma membrane"/>
    <property type="evidence" value="ECO:0007669"/>
    <property type="project" value="TreeGrafter"/>
</dbReference>
<accession>A0A7J3JNU7</accession>
<evidence type="ECO:0000256" key="2">
    <source>
        <dbReference type="ARBA" id="ARBA00022741"/>
    </source>
</evidence>
<keyword evidence="3 5" id="KW-0067">ATP-binding</keyword>
<proteinExistence type="predicted"/>
<dbReference type="Gene3D" id="3.40.50.300">
    <property type="entry name" value="P-loop containing nucleotide triphosphate hydrolases"/>
    <property type="match status" value="1"/>
</dbReference>
<dbReference type="PROSITE" id="PS50893">
    <property type="entry name" value="ABC_TRANSPORTER_2"/>
    <property type="match status" value="1"/>
</dbReference>
<feature type="domain" description="ABC transporter" evidence="4">
    <location>
        <begin position="1"/>
        <end position="212"/>
    </location>
</feature>
<dbReference type="Pfam" id="PF00005">
    <property type="entry name" value="ABC_tran"/>
    <property type="match status" value="1"/>
</dbReference>
<dbReference type="InterPro" id="IPR027417">
    <property type="entry name" value="P-loop_NTPase"/>
</dbReference>
<dbReference type="GO" id="GO:0098796">
    <property type="term" value="C:membrane protein complex"/>
    <property type="evidence" value="ECO:0007669"/>
    <property type="project" value="UniProtKB-ARBA"/>
</dbReference>
<dbReference type="GO" id="GO:0016887">
    <property type="term" value="F:ATP hydrolysis activity"/>
    <property type="evidence" value="ECO:0007669"/>
    <property type="project" value="InterPro"/>
</dbReference>
<dbReference type="GO" id="GO:0005524">
    <property type="term" value="F:ATP binding"/>
    <property type="evidence" value="ECO:0007669"/>
    <property type="project" value="UniProtKB-KW"/>
</dbReference>
<evidence type="ECO:0000256" key="3">
    <source>
        <dbReference type="ARBA" id="ARBA00022840"/>
    </source>
</evidence>
<keyword evidence="2" id="KW-0547">Nucleotide-binding</keyword>
<name>A0A7J3JNU7_9CREN</name>
<keyword evidence="1" id="KW-0813">Transport</keyword>
<dbReference type="PROSITE" id="PS00211">
    <property type="entry name" value="ABC_TRANSPORTER_1"/>
    <property type="match status" value="1"/>
</dbReference>
<comment type="caution">
    <text evidence="5">The sequence shown here is derived from an EMBL/GenBank/DDBJ whole genome shotgun (WGS) entry which is preliminary data.</text>
</comment>
<dbReference type="InterPro" id="IPR017871">
    <property type="entry name" value="ABC_transporter-like_CS"/>
</dbReference>
<dbReference type="InterPro" id="IPR017911">
    <property type="entry name" value="MacB-like_ATP-bd"/>
</dbReference>
<dbReference type="GO" id="GO:0022857">
    <property type="term" value="F:transmembrane transporter activity"/>
    <property type="evidence" value="ECO:0007669"/>
    <property type="project" value="TreeGrafter"/>
</dbReference>
<reference evidence="5" key="1">
    <citation type="journal article" date="2020" name="mSystems">
        <title>Genome- and Community-Level Interaction Insights into Carbon Utilization and Element Cycling Functions of Hydrothermarchaeota in Hydrothermal Sediment.</title>
        <authorList>
            <person name="Zhou Z."/>
            <person name="Liu Y."/>
            <person name="Xu W."/>
            <person name="Pan J."/>
            <person name="Luo Z.H."/>
            <person name="Li M."/>
        </authorList>
    </citation>
    <scope>NUCLEOTIDE SEQUENCE [LARGE SCALE GENOMIC DNA]</scope>
    <source>
        <strain evidence="5">SpSt-657</strain>
    </source>
</reference>
<dbReference type="CDD" id="cd03255">
    <property type="entry name" value="ABC_MJ0796_LolCDE_FtsE"/>
    <property type="match status" value="1"/>
</dbReference>